<dbReference type="Proteomes" id="UP000178797">
    <property type="component" value="Unassembled WGS sequence"/>
</dbReference>
<feature type="transmembrane region" description="Helical" evidence="6">
    <location>
        <begin position="344"/>
        <end position="365"/>
    </location>
</feature>
<evidence type="ECO:0000256" key="5">
    <source>
        <dbReference type="ARBA" id="ARBA00023136"/>
    </source>
</evidence>
<dbReference type="Pfam" id="PF00083">
    <property type="entry name" value="Sugar_tr"/>
    <property type="match status" value="1"/>
</dbReference>
<keyword evidence="5 6" id="KW-0472">Membrane</keyword>
<dbReference type="AlphaFoldDB" id="A0A1F7S151"/>
<dbReference type="PRINTS" id="PR01035">
    <property type="entry name" value="TCRTETA"/>
</dbReference>
<evidence type="ECO:0000313" key="9">
    <source>
        <dbReference type="Proteomes" id="UP000178797"/>
    </source>
</evidence>
<dbReference type="SUPFAM" id="SSF103473">
    <property type="entry name" value="MFS general substrate transporter"/>
    <property type="match status" value="1"/>
</dbReference>
<dbReference type="InterPro" id="IPR001958">
    <property type="entry name" value="Tet-R_TetA/multi-R_MdtG-like"/>
</dbReference>
<comment type="subcellular location">
    <subcellularLocation>
        <location evidence="1">Membrane</location>
        <topology evidence="1">Multi-pass membrane protein</topology>
    </subcellularLocation>
</comment>
<feature type="transmembrane region" description="Helical" evidence="6">
    <location>
        <begin position="33"/>
        <end position="56"/>
    </location>
</feature>
<keyword evidence="4 6" id="KW-1133">Transmembrane helix</keyword>
<evidence type="ECO:0000256" key="3">
    <source>
        <dbReference type="ARBA" id="ARBA00022692"/>
    </source>
</evidence>
<feature type="domain" description="Major facilitator superfamily (MFS) profile" evidence="7">
    <location>
        <begin position="16"/>
        <end position="394"/>
    </location>
</feature>
<dbReference type="InterPro" id="IPR011701">
    <property type="entry name" value="MFS"/>
</dbReference>
<evidence type="ECO:0000256" key="4">
    <source>
        <dbReference type="ARBA" id="ARBA00022989"/>
    </source>
</evidence>
<feature type="transmembrane region" description="Helical" evidence="6">
    <location>
        <begin position="221"/>
        <end position="240"/>
    </location>
</feature>
<feature type="transmembrane region" description="Helical" evidence="6">
    <location>
        <begin position="151"/>
        <end position="169"/>
    </location>
</feature>
<dbReference type="CDD" id="cd17370">
    <property type="entry name" value="MFS_MJ1317_like"/>
    <property type="match status" value="1"/>
</dbReference>
<dbReference type="PROSITE" id="PS50850">
    <property type="entry name" value="MFS"/>
    <property type="match status" value="1"/>
</dbReference>
<comment type="caution">
    <text evidence="8">The sequence shown here is derived from an EMBL/GenBank/DDBJ whole genome shotgun (WGS) entry which is preliminary data.</text>
</comment>
<dbReference type="PANTHER" id="PTHR23518">
    <property type="entry name" value="C-METHYLTRANSFERASE"/>
    <property type="match status" value="1"/>
</dbReference>
<feature type="transmembrane region" description="Helical" evidence="6">
    <location>
        <begin position="175"/>
        <end position="194"/>
    </location>
</feature>
<protein>
    <submittedName>
        <fullName evidence="8">MFS transporter</fullName>
    </submittedName>
</protein>
<dbReference type="PROSITE" id="PS00216">
    <property type="entry name" value="SUGAR_TRANSPORT_1"/>
    <property type="match status" value="1"/>
</dbReference>
<evidence type="ECO:0000259" key="7">
    <source>
        <dbReference type="PROSITE" id="PS50850"/>
    </source>
</evidence>
<feature type="transmembrane region" description="Helical" evidence="6">
    <location>
        <begin position="307"/>
        <end position="324"/>
    </location>
</feature>
<dbReference type="GO" id="GO:0022857">
    <property type="term" value="F:transmembrane transporter activity"/>
    <property type="evidence" value="ECO:0007669"/>
    <property type="project" value="InterPro"/>
</dbReference>
<evidence type="ECO:0000256" key="2">
    <source>
        <dbReference type="ARBA" id="ARBA00007520"/>
    </source>
</evidence>
<dbReference type="PANTHER" id="PTHR23518:SF2">
    <property type="entry name" value="MAJOR FACILITATOR SUPERFAMILY TRANSPORTER"/>
    <property type="match status" value="1"/>
</dbReference>
<organism evidence="8 9">
    <name type="scientific">Candidatus Schekmanbacteria bacterium RBG_16_38_10</name>
    <dbReference type="NCBI Taxonomy" id="1817879"/>
    <lineage>
        <taxon>Bacteria</taxon>
        <taxon>Candidatus Schekmaniibacteriota</taxon>
    </lineage>
</organism>
<dbReference type="InterPro" id="IPR005828">
    <property type="entry name" value="MFS_sugar_transport-like"/>
</dbReference>
<dbReference type="Gene3D" id="1.20.1250.20">
    <property type="entry name" value="MFS general substrate transporter like domains"/>
    <property type="match status" value="2"/>
</dbReference>
<sequence>MKKETEKKFFLGLPANILALGAVSFFTDVSSEMIYPILPLFLTVTLGAGPAAIGIIEGIAESTASLLKFFSGYFSDRIRKRRPIILSGYSISTLARPLIALAGAWWQVLVIRFSDRVGKGIRSSPRDALIADSVDAANYGKAYGFHRSMDHAGAVAGPILATLILAFVTSDYRSLFLLAAIPGILSLLVILFFVKETRIDRKTPSQSLTFSLKNFDSGFKMLLASVIVFTLGNSSDAFLLLRAKEAGVPAHLIPAIWAVLHIVKTLSSTPGGVISDRVGRKRIIIIGWLVYGLVYLGFAYASSHLHIWILFIIYGIYFGMTEGVEKAFVADLVPQHLRGTAFGLYNFAIGISALPASLLFGVIWQKAGMEYAFITGAGIAIVASVMLLGVKRSE</sequence>
<evidence type="ECO:0000313" key="8">
    <source>
        <dbReference type="EMBL" id="OGL46984.1"/>
    </source>
</evidence>
<dbReference type="InterPro" id="IPR005829">
    <property type="entry name" value="Sugar_transporter_CS"/>
</dbReference>
<dbReference type="GO" id="GO:0016020">
    <property type="term" value="C:membrane"/>
    <property type="evidence" value="ECO:0007669"/>
    <property type="project" value="UniProtKB-SubCell"/>
</dbReference>
<dbReference type="Pfam" id="PF07690">
    <property type="entry name" value="MFS_1"/>
    <property type="match status" value="1"/>
</dbReference>
<comment type="similarity">
    <text evidence="2">Belongs to the major facilitator superfamily. TCR/Tet family.</text>
</comment>
<evidence type="ECO:0000256" key="1">
    <source>
        <dbReference type="ARBA" id="ARBA00004141"/>
    </source>
</evidence>
<evidence type="ECO:0000256" key="6">
    <source>
        <dbReference type="SAM" id="Phobius"/>
    </source>
</evidence>
<accession>A0A1F7S151</accession>
<feature type="transmembrane region" description="Helical" evidence="6">
    <location>
        <begin position="283"/>
        <end position="301"/>
    </location>
</feature>
<gene>
    <name evidence="8" type="ORF">A2W05_01000</name>
</gene>
<feature type="transmembrane region" description="Helical" evidence="6">
    <location>
        <begin position="9"/>
        <end position="27"/>
    </location>
</feature>
<reference evidence="8 9" key="1">
    <citation type="journal article" date="2016" name="Nat. Commun.">
        <title>Thousands of microbial genomes shed light on interconnected biogeochemical processes in an aquifer system.</title>
        <authorList>
            <person name="Anantharaman K."/>
            <person name="Brown C.T."/>
            <person name="Hug L.A."/>
            <person name="Sharon I."/>
            <person name="Castelle C.J."/>
            <person name="Probst A.J."/>
            <person name="Thomas B.C."/>
            <person name="Singh A."/>
            <person name="Wilkins M.J."/>
            <person name="Karaoz U."/>
            <person name="Brodie E.L."/>
            <person name="Williams K.H."/>
            <person name="Hubbard S.S."/>
            <person name="Banfield J.F."/>
        </authorList>
    </citation>
    <scope>NUCLEOTIDE SEQUENCE [LARGE SCALE GENOMIC DNA]</scope>
</reference>
<proteinExistence type="inferred from homology"/>
<feature type="transmembrane region" description="Helical" evidence="6">
    <location>
        <begin position="371"/>
        <end position="390"/>
    </location>
</feature>
<name>A0A1F7S151_9BACT</name>
<dbReference type="InterPro" id="IPR020846">
    <property type="entry name" value="MFS_dom"/>
</dbReference>
<dbReference type="InterPro" id="IPR036259">
    <property type="entry name" value="MFS_trans_sf"/>
</dbReference>
<dbReference type="EMBL" id="MGDE01000064">
    <property type="protein sequence ID" value="OGL46984.1"/>
    <property type="molecule type" value="Genomic_DNA"/>
</dbReference>
<keyword evidence="3 6" id="KW-0812">Transmembrane</keyword>